<dbReference type="RefSeq" id="WP_133444330.1">
    <property type="nucleotide sequence ID" value="NZ_SCWB01000015.1"/>
</dbReference>
<dbReference type="GO" id="GO:0005978">
    <property type="term" value="P:glycogen biosynthetic process"/>
    <property type="evidence" value="ECO:0007669"/>
    <property type="project" value="UniProtKB-UniRule"/>
</dbReference>
<dbReference type="EMBL" id="SCWB01000015">
    <property type="protein sequence ID" value="TDM07321.1"/>
    <property type="molecule type" value="Genomic_DNA"/>
</dbReference>
<name>A0A4R6BSV9_9STAP</name>
<dbReference type="Gene3D" id="2.60.40.1180">
    <property type="entry name" value="Golgi alpha-mannosidase II"/>
    <property type="match status" value="1"/>
</dbReference>
<dbReference type="NCBIfam" id="TIGR01515">
    <property type="entry name" value="branching_enzym"/>
    <property type="match status" value="1"/>
</dbReference>
<dbReference type="SUPFAM" id="SSF51011">
    <property type="entry name" value="Glycosyl hydrolase domain"/>
    <property type="match status" value="1"/>
</dbReference>
<dbReference type="InterPro" id="IPR013780">
    <property type="entry name" value="Glyco_hydro_b"/>
</dbReference>
<dbReference type="Gene3D" id="3.20.20.80">
    <property type="entry name" value="Glycosidases"/>
    <property type="match status" value="1"/>
</dbReference>
<dbReference type="GO" id="GO:0043169">
    <property type="term" value="F:cation binding"/>
    <property type="evidence" value="ECO:0007669"/>
    <property type="project" value="InterPro"/>
</dbReference>
<evidence type="ECO:0000256" key="6">
    <source>
        <dbReference type="ARBA" id="ARBA00022676"/>
    </source>
</evidence>
<dbReference type="InterPro" id="IPR014756">
    <property type="entry name" value="Ig_E-set"/>
</dbReference>
<dbReference type="Pfam" id="PF02806">
    <property type="entry name" value="Alpha-amylase_C"/>
    <property type="match status" value="1"/>
</dbReference>
<dbReference type="InterPro" id="IPR006407">
    <property type="entry name" value="GlgB"/>
</dbReference>
<dbReference type="NCBIfam" id="NF008967">
    <property type="entry name" value="PRK12313.1"/>
    <property type="match status" value="1"/>
</dbReference>
<evidence type="ECO:0000256" key="2">
    <source>
        <dbReference type="ARBA" id="ARBA00002953"/>
    </source>
</evidence>
<comment type="caution">
    <text evidence="13">The sequence shown here is derived from an EMBL/GenBank/DDBJ whole genome shotgun (WGS) entry which is preliminary data.</text>
</comment>
<dbReference type="FunFam" id="2.60.40.1180:FF:000002">
    <property type="entry name" value="1,4-alpha-glucan branching enzyme GlgB"/>
    <property type="match status" value="1"/>
</dbReference>
<comment type="function">
    <text evidence="2 10">Catalyzes the formation of the alpha-1,6-glucosidic linkages in glycogen by scission of a 1,4-alpha-linked oligosaccharide from growing alpha-1,4-glucan chains and the subsequent attachment of the oligosaccharide to the alpha-1,6 position.</text>
</comment>
<evidence type="ECO:0000259" key="12">
    <source>
        <dbReference type="SMART" id="SM00642"/>
    </source>
</evidence>
<reference evidence="13 14" key="1">
    <citation type="submission" date="2019-01" db="EMBL/GenBank/DDBJ databases">
        <title>Draft genome sequences of the type strains of six Macrococcus species.</title>
        <authorList>
            <person name="Mazhar S."/>
            <person name="Altermann E."/>
            <person name="Hill C."/>
            <person name="Mcauliffe O."/>
        </authorList>
    </citation>
    <scope>NUCLEOTIDE SEQUENCE [LARGE SCALE GENOMIC DNA]</scope>
    <source>
        <strain evidence="13 14">CCM4815</strain>
    </source>
</reference>
<comment type="subunit">
    <text evidence="10">Monomer.</text>
</comment>
<evidence type="ECO:0000256" key="7">
    <source>
        <dbReference type="ARBA" id="ARBA00022679"/>
    </source>
</evidence>
<dbReference type="PIRSF" id="PIRSF000463">
    <property type="entry name" value="GlgB"/>
    <property type="match status" value="1"/>
</dbReference>
<comment type="catalytic activity">
    <reaction evidence="1 10">
        <text>Transfers a segment of a (1-&gt;4)-alpha-D-glucan chain to a primary hydroxy group in a similar glucan chain.</text>
        <dbReference type="EC" id="2.4.1.18"/>
    </reaction>
</comment>
<dbReference type="Proteomes" id="UP000294802">
    <property type="component" value="Unassembled WGS sequence"/>
</dbReference>
<keyword evidence="6 10" id="KW-0328">Glycosyltransferase</keyword>
<dbReference type="PANTHER" id="PTHR43651">
    <property type="entry name" value="1,4-ALPHA-GLUCAN-BRANCHING ENZYME"/>
    <property type="match status" value="1"/>
</dbReference>
<evidence type="ECO:0000256" key="10">
    <source>
        <dbReference type="HAMAP-Rule" id="MF_00685"/>
    </source>
</evidence>
<dbReference type="GO" id="GO:0005829">
    <property type="term" value="C:cytosol"/>
    <property type="evidence" value="ECO:0007669"/>
    <property type="project" value="TreeGrafter"/>
</dbReference>
<dbReference type="GO" id="GO:0003844">
    <property type="term" value="F:1,4-alpha-glucan branching enzyme activity"/>
    <property type="evidence" value="ECO:0007669"/>
    <property type="project" value="UniProtKB-UniRule"/>
</dbReference>
<keyword evidence="8 10" id="KW-0320">Glycogen biosynthesis</keyword>
<dbReference type="Gene3D" id="2.60.40.10">
    <property type="entry name" value="Immunoglobulins"/>
    <property type="match status" value="1"/>
</dbReference>
<keyword evidence="14" id="KW-1185">Reference proteome</keyword>
<dbReference type="SUPFAM" id="SSF51445">
    <property type="entry name" value="(Trans)glycosidases"/>
    <property type="match status" value="1"/>
</dbReference>
<dbReference type="InterPro" id="IPR013783">
    <property type="entry name" value="Ig-like_fold"/>
</dbReference>
<accession>A0A4R6BSV9</accession>
<dbReference type="GO" id="GO:0004553">
    <property type="term" value="F:hydrolase activity, hydrolyzing O-glycosyl compounds"/>
    <property type="evidence" value="ECO:0007669"/>
    <property type="project" value="InterPro"/>
</dbReference>
<evidence type="ECO:0000313" key="14">
    <source>
        <dbReference type="Proteomes" id="UP000294802"/>
    </source>
</evidence>
<evidence type="ECO:0000256" key="11">
    <source>
        <dbReference type="PIRSR" id="PIRSR000463-1"/>
    </source>
</evidence>
<feature type="active site" description="Proton donor" evidence="10 11">
    <location>
        <position position="370"/>
    </location>
</feature>
<dbReference type="OrthoDB" id="9800174at2"/>
<gene>
    <name evidence="10 13" type="primary">glgB</name>
    <name evidence="13" type="ORF">ERX29_08880</name>
</gene>
<keyword evidence="5 10" id="KW-0321">Glycogen metabolism</keyword>
<dbReference type="Pfam" id="PF00128">
    <property type="entry name" value="Alpha-amylase"/>
    <property type="match status" value="2"/>
</dbReference>
<evidence type="ECO:0000256" key="4">
    <source>
        <dbReference type="ARBA" id="ARBA00009000"/>
    </source>
</evidence>
<dbReference type="CDD" id="cd11322">
    <property type="entry name" value="AmyAc_Glg_BE"/>
    <property type="match status" value="1"/>
</dbReference>
<sequence>MYELSDLDQYLFHQGTHYEAYRFLGSHYIPESNETIFTVWAPQAHAVAIAVDDNNWTGEGYELQKLSEQGLWTGQFDVQPGTAYKYFIRTDNGFQLKADPYARTAEIRPRTASVVTAPSTYKWNDMSWQKNKENKNPYTSAINIYEVHLGTWKKHDIEWTEDMSIDSYTDATFYSYREMAAELVPYVKEMGYTHVEFLPLTEHPFDLSWGYQVTGYYAPTSRFGTPEDFKYLVDCFHQAGIGVLMDWVPAHFCKDEHGLRQFDGRPLYEYSDPKRAEKRGWGTLTFDFGRNEVQSFLVSNANFWLKEFHLDGLRVDAVHSMTDLNFENYTEEEKIYNDEGSSEHKEAVAFIKKLNTVLFDYHPQALIMAEDSSDMPLVTAPVEHGGLGFNFKWDLGFMHDTLDYFELDQGARPYNHQFLTFPMMYRYNENYVLPFSHDEVVHGKLSMLDKMPGDQWQKFANLRALYGYMMTYPGKKLLFMGSELGLYSEWKDKEQIDWFLLKYPFHHGMQKYVKALNEFYSKHPELYEQDYDPQGFDWIDVDNNEQSIISYIRTSAVGEQLIVVLNFTGQVHYDYVLGVPAEGSYQEIFNSDHEDFGGSNQLVNDILLSSKLAVNGYNQSIKTKLPPFGMTVYKQMDKAEKITNAGGI</sequence>
<dbReference type="SMART" id="SM00642">
    <property type="entry name" value="Aamy"/>
    <property type="match status" value="1"/>
</dbReference>
<proteinExistence type="inferred from homology"/>
<protein>
    <recommendedName>
        <fullName evidence="10">1,4-alpha-glucan branching enzyme GlgB</fullName>
        <ecNumber evidence="10">2.4.1.18</ecNumber>
    </recommendedName>
    <alternativeName>
        <fullName evidence="10">1,4-alpha-D-glucan:1,4-alpha-D-glucan 6-glucosyl-transferase</fullName>
    </alternativeName>
    <alternativeName>
        <fullName evidence="10">Alpha-(1-&gt;4)-glucan branching enzyme</fullName>
    </alternativeName>
    <alternativeName>
        <fullName evidence="10">Glycogen branching enzyme</fullName>
        <shortName evidence="10">BE</shortName>
    </alternativeName>
</protein>
<dbReference type="NCBIfam" id="NF003811">
    <property type="entry name" value="PRK05402.1"/>
    <property type="match status" value="1"/>
</dbReference>
<feature type="active site" description="Nucleophile" evidence="10 11">
    <location>
        <position position="316"/>
    </location>
</feature>
<dbReference type="SUPFAM" id="SSF81296">
    <property type="entry name" value="E set domains"/>
    <property type="match status" value="1"/>
</dbReference>
<organism evidence="13 14">
    <name type="scientific">Macrococcus lamae</name>
    <dbReference type="NCBI Taxonomy" id="198484"/>
    <lineage>
        <taxon>Bacteria</taxon>
        <taxon>Bacillati</taxon>
        <taxon>Bacillota</taxon>
        <taxon>Bacilli</taxon>
        <taxon>Bacillales</taxon>
        <taxon>Staphylococcaceae</taxon>
        <taxon>Macrococcus</taxon>
    </lineage>
</organism>
<dbReference type="InterPro" id="IPR017853">
    <property type="entry name" value="GH"/>
</dbReference>
<evidence type="ECO:0000313" key="13">
    <source>
        <dbReference type="EMBL" id="TDM07321.1"/>
    </source>
</evidence>
<dbReference type="CDD" id="cd02855">
    <property type="entry name" value="E_set_GBE_prok_N"/>
    <property type="match status" value="1"/>
</dbReference>
<dbReference type="InterPro" id="IPR006048">
    <property type="entry name" value="A-amylase/branching_C"/>
</dbReference>
<dbReference type="Pfam" id="PF02922">
    <property type="entry name" value="CBM_48"/>
    <property type="match status" value="1"/>
</dbReference>
<dbReference type="FunFam" id="3.20.20.80:FF:000003">
    <property type="entry name" value="1,4-alpha-glucan branching enzyme GlgB"/>
    <property type="match status" value="1"/>
</dbReference>
<evidence type="ECO:0000256" key="9">
    <source>
        <dbReference type="ARBA" id="ARBA00023277"/>
    </source>
</evidence>
<dbReference type="InterPro" id="IPR037439">
    <property type="entry name" value="Branching_enzy"/>
</dbReference>
<evidence type="ECO:0000256" key="3">
    <source>
        <dbReference type="ARBA" id="ARBA00004964"/>
    </source>
</evidence>
<comment type="similarity">
    <text evidence="4 10">Belongs to the glycosyl hydrolase 13 family. GlgB subfamily.</text>
</comment>
<evidence type="ECO:0000256" key="8">
    <source>
        <dbReference type="ARBA" id="ARBA00023056"/>
    </source>
</evidence>
<dbReference type="PANTHER" id="PTHR43651:SF3">
    <property type="entry name" value="1,4-ALPHA-GLUCAN-BRANCHING ENZYME"/>
    <property type="match status" value="1"/>
</dbReference>
<dbReference type="EC" id="2.4.1.18" evidence="10"/>
<dbReference type="InterPro" id="IPR004193">
    <property type="entry name" value="Glyco_hydro_13_N"/>
</dbReference>
<feature type="domain" description="Glycosyl hydrolase family 13 catalytic" evidence="12">
    <location>
        <begin position="162"/>
        <end position="506"/>
    </location>
</feature>
<keyword evidence="9 10" id="KW-0119">Carbohydrate metabolism</keyword>
<dbReference type="InterPro" id="IPR044143">
    <property type="entry name" value="GlgB_N_E_set_prok"/>
</dbReference>
<evidence type="ECO:0000256" key="1">
    <source>
        <dbReference type="ARBA" id="ARBA00000826"/>
    </source>
</evidence>
<comment type="pathway">
    <text evidence="3 10">Glycan biosynthesis; glycogen biosynthesis.</text>
</comment>
<evidence type="ECO:0000256" key="5">
    <source>
        <dbReference type="ARBA" id="ARBA00022600"/>
    </source>
</evidence>
<keyword evidence="7 10" id="KW-0808">Transferase</keyword>
<dbReference type="InterPro" id="IPR006047">
    <property type="entry name" value="GH13_cat_dom"/>
</dbReference>
<dbReference type="HAMAP" id="MF_00685">
    <property type="entry name" value="GlgB"/>
    <property type="match status" value="1"/>
</dbReference>
<dbReference type="AlphaFoldDB" id="A0A4R6BSV9"/>
<dbReference type="UniPathway" id="UPA00164"/>